<organism evidence="1 2">
    <name type="scientific">Rhodococcus rhodochrous KG-21</name>
    <dbReference type="NCBI Taxonomy" id="1441923"/>
    <lineage>
        <taxon>Bacteria</taxon>
        <taxon>Bacillati</taxon>
        <taxon>Actinomycetota</taxon>
        <taxon>Actinomycetes</taxon>
        <taxon>Mycobacteriales</taxon>
        <taxon>Nocardiaceae</taxon>
        <taxon>Rhodococcus</taxon>
    </lineage>
</organism>
<comment type="caution">
    <text evidence="1">The sequence shown here is derived from an EMBL/GenBank/DDBJ whole genome shotgun (WGS) entry which is preliminary data.</text>
</comment>
<gene>
    <name evidence="1" type="ORF">Z051_02340</name>
</gene>
<proteinExistence type="predicted"/>
<reference evidence="2" key="2">
    <citation type="submission" date="2015-01" db="EMBL/GenBank/DDBJ databases">
        <title>Draft genome sequence of potential hydrocarbon metabolising strain of Rhodococcus rhodochrous.</title>
        <authorList>
            <person name="Aggarwal R.K."/>
            <person name="Dawar C."/>
        </authorList>
    </citation>
    <scope>NUCLEOTIDE SEQUENCE [LARGE SCALE GENOMIC DNA]</scope>
    <source>
        <strain evidence="2">KG-21</strain>
    </source>
</reference>
<sequence>MDLDQGHYGKHQLTRLRVYQALHDPDRVVFTDPQGSVSGMTLEVLGYSDSGGRVLRVVIVEEPEDGSLWVATAFPLRKRPLLRQYTDRNQ</sequence>
<dbReference type="PATRIC" id="fig|1441923.3.peg.504"/>
<dbReference type="AlphaFoldDB" id="A0A0M9WQD2"/>
<accession>A0A0M9WQD2</accession>
<evidence type="ECO:0008006" key="3">
    <source>
        <dbReference type="Google" id="ProtNLM"/>
    </source>
</evidence>
<evidence type="ECO:0000313" key="2">
    <source>
        <dbReference type="Proteomes" id="UP000037712"/>
    </source>
</evidence>
<dbReference type="Proteomes" id="UP000037712">
    <property type="component" value="Unassembled WGS sequence"/>
</dbReference>
<dbReference type="EMBL" id="AZYO01000003">
    <property type="protein sequence ID" value="KOS57630.1"/>
    <property type="molecule type" value="Genomic_DNA"/>
</dbReference>
<protein>
    <recommendedName>
        <fullName evidence="3">Toxin</fullName>
    </recommendedName>
</protein>
<evidence type="ECO:0000313" key="1">
    <source>
        <dbReference type="EMBL" id="KOS57630.1"/>
    </source>
</evidence>
<name>A0A0M9WQD2_RHORH</name>
<reference evidence="1 2" key="1">
    <citation type="journal article" date="2015" name="Genome Announc.">
        <title>Draft Genome Sequence of Rhodococcus rhodochrous Strain KG-21, a Soil Isolate from Oil Fields of Krishna-Godavari Basin, India.</title>
        <authorList>
            <person name="Dawar C."/>
            <person name="Aggarwal R.K."/>
        </authorList>
    </citation>
    <scope>NUCLEOTIDE SEQUENCE [LARGE SCALE GENOMIC DNA]</scope>
    <source>
        <strain evidence="1 2">KG-21</strain>
    </source>
</reference>